<evidence type="ECO:0000256" key="3">
    <source>
        <dbReference type="ARBA" id="ARBA00020071"/>
    </source>
</evidence>
<keyword evidence="7" id="KW-1185">Reference proteome</keyword>
<comment type="function">
    <text evidence="1">Is involved in generating a small heat-stable compound (Nod), an acylated oligomer of N-acetylglucosamine, that stimulates mitosis in various plant protoplasts.</text>
</comment>
<dbReference type="GO" id="GO:0005975">
    <property type="term" value="P:carbohydrate metabolic process"/>
    <property type="evidence" value="ECO:0007669"/>
    <property type="project" value="InterPro"/>
</dbReference>
<comment type="similarity">
    <text evidence="2">Belongs to the polysaccharide deacetylase family.</text>
</comment>
<dbReference type="InterPro" id="IPR002509">
    <property type="entry name" value="NODB_dom"/>
</dbReference>
<evidence type="ECO:0000256" key="4">
    <source>
        <dbReference type="ARBA" id="ARBA00032976"/>
    </source>
</evidence>
<dbReference type="InterPro" id="IPR037950">
    <property type="entry name" value="PgdA-like"/>
</dbReference>
<evidence type="ECO:0000256" key="1">
    <source>
        <dbReference type="ARBA" id="ARBA00003236"/>
    </source>
</evidence>
<sequence length="295" mass="32523">MIANPPPWPNGARCAVAFSFDVDADSVVHAAHRAGARDLPQALAHMRYDPFVGTPRLADMFARAGVPLTAFVPGWVIETYPAAIETLLKAGAELGHHGHFHEWPSKQTRDEELATLRRGSEAIERFCGAKPKGYRAPYYGLSRATFDLLIEEGFAYDSSLFADDIPILLDNGRGSLVELPVPASVDDYNQYVSARAFDYLMKISPPSQALAVFREEFDAFWELGGLFVTVWHPAVSGRPAQALAIRALIEHMQAKGDVWFATLAEVAGHVRALEAAGTWSPRIEKTPFHIRNILE</sequence>
<evidence type="ECO:0000313" key="6">
    <source>
        <dbReference type="EMBL" id="GLK84148.1"/>
    </source>
</evidence>
<dbReference type="RefSeq" id="WP_213358452.1">
    <property type="nucleotide sequence ID" value="NZ_BSFM01000012.1"/>
</dbReference>
<dbReference type="Proteomes" id="UP001143330">
    <property type="component" value="Unassembled WGS sequence"/>
</dbReference>
<gene>
    <name evidence="6" type="ORF">GCM10017653_22180</name>
</gene>
<name>A0A9W6NAY9_9HYPH</name>
<dbReference type="PANTHER" id="PTHR47561">
    <property type="entry name" value="POLYSACCHARIDE DEACETYLASE FAMILY PROTEIN (AFU_ORTHOLOGUE AFUA_6G05030)"/>
    <property type="match status" value="1"/>
</dbReference>
<dbReference type="AlphaFoldDB" id="A0A9W6NAY9"/>
<evidence type="ECO:0000259" key="5">
    <source>
        <dbReference type="PROSITE" id="PS51677"/>
    </source>
</evidence>
<reference evidence="6" key="2">
    <citation type="submission" date="2023-01" db="EMBL/GenBank/DDBJ databases">
        <authorList>
            <person name="Sun Q."/>
            <person name="Evtushenko L."/>
        </authorList>
    </citation>
    <scope>NUCLEOTIDE SEQUENCE</scope>
    <source>
        <strain evidence="6">VKM B-2789</strain>
    </source>
</reference>
<feature type="domain" description="NodB homology" evidence="5">
    <location>
        <begin position="37"/>
        <end position="261"/>
    </location>
</feature>
<accession>A0A9W6NAY9</accession>
<dbReference type="GO" id="GO:0016810">
    <property type="term" value="F:hydrolase activity, acting on carbon-nitrogen (but not peptide) bonds"/>
    <property type="evidence" value="ECO:0007669"/>
    <property type="project" value="InterPro"/>
</dbReference>
<dbReference type="PROSITE" id="PS51677">
    <property type="entry name" value="NODB"/>
    <property type="match status" value="1"/>
</dbReference>
<dbReference type="Pfam" id="PF01522">
    <property type="entry name" value="Polysacc_deac_1"/>
    <property type="match status" value="1"/>
</dbReference>
<dbReference type="Gene3D" id="3.20.20.370">
    <property type="entry name" value="Glycoside hydrolase/deacetylase"/>
    <property type="match status" value="1"/>
</dbReference>
<protein>
    <recommendedName>
        <fullName evidence="3">Chitooligosaccharide deacetylase</fullName>
    </recommendedName>
    <alternativeName>
        <fullName evidence="4">Nodulation protein B</fullName>
    </alternativeName>
</protein>
<dbReference type="EMBL" id="BSFM01000012">
    <property type="protein sequence ID" value="GLK84148.1"/>
    <property type="molecule type" value="Genomic_DNA"/>
</dbReference>
<reference evidence="6" key="1">
    <citation type="journal article" date="2014" name="Int. J. Syst. Evol. Microbiol.">
        <title>Complete genome sequence of Corynebacterium casei LMG S-19264T (=DSM 44701T), isolated from a smear-ripened cheese.</title>
        <authorList>
            <consortium name="US DOE Joint Genome Institute (JGI-PGF)"/>
            <person name="Walter F."/>
            <person name="Albersmeier A."/>
            <person name="Kalinowski J."/>
            <person name="Ruckert C."/>
        </authorList>
    </citation>
    <scope>NUCLEOTIDE SEQUENCE</scope>
    <source>
        <strain evidence="6">VKM B-2789</strain>
    </source>
</reference>
<evidence type="ECO:0000313" key="7">
    <source>
        <dbReference type="Proteomes" id="UP001143330"/>
    </source>
</evidence>
<organism evidence="6 7">
    <name type="scientific">Ancylobacter defluvii</name>
    <dbReference type="NCBI Taxonomy" id="1282440"/>
    <lineage>
        <taxon>Bacteria</taxon>
        <taxon>Pseudomonadati</taxon>
        <taxon>Pseudomonadota</taxon>
        <taxon>Alphaproteobacteria</taxon>
        <taxon>Hyphomicrobiales</taxon>
        <taxon>Xanthobacteraceae</taxon>
        <taxon>Ancylobacter</taxon>
    </lineage>
</organism>
<evidence type="ECO:0000256" key="2">
    <source>
        <dbReference type="ARBA" id="ARBA00010973"/>
    </source>
</evidence>
<dbReference type="PANTHER" id="PTHR47561:SF1">
    <property type="entry name" value="POLYSACCHARIDE DEACETYLASE FAMILY PROTEIN (AFU_ORTHOLOGUE AFUA_6G05030)"/>
    <property type="match status" value="1"/>
</dbReference>
<proteinExistence type="inferred from homology"/>
<dbReference type="SUPFAM" id="SSF88713">
    <property type="entry name" value="Glycoside hydrolase/deacetylase"/>
    <property type="match status" value="1"/>
</dbReference>
<dbReference type="InterPro" id="IPR011330">
    <property type="entry name" value="Glyco_hydro/deAcase_b/a-brl"/>
</dbReference>
<dbReference type="CDD" id="cd10938">
    <property type="entry name" value="CE4_HpPgdA_like"/>
    <property type="match status" value="1"/>
</dbReference>
<comment type="caution">
    <text evidence="6">The sequence shown here is derived from an EMBL/GenBank/DDBJ whole genome shotgun (WGS) entry which is preliminary data.</text>
</comment>